<gene>
    <name evidence="8" type="ORF">T459_26772</name>
</gene>
<proteinExistence type="inferred from homology"/>
<dbReference type="PANTHER" id="PTHR47067">
    <property type="entry name" value="TPX2 (TARGETING PROTEIN FOR XKLP2) PROTEIN FAMILY-RELATED"/>
    <property type="match status" value="1"/>
</dbReference>
<dbReference type="Pfam" id="PF06886">
    <property type="entry name" value="TPX2"/>
    <property type="match status" value="1"/>
</dbReference>
<evidence type="ECO:0000256" key="2">
    <source>
        <dbReference type="ARBA" id="ARBA00005885"/>
    </source>
</evidence>
<protein>
    <recommendedName>
        <fullName evidence="7">TPX2 C-terminal domain-containing protein</fullName>
    </recommendedName>
</protein>
<feature type="compositionally biased region" description="Basic and acidic residues" evidence="6">
    <location>
        <begin position="48"/>
        <end position="64"/>
    </location>
</feature>
<evidence type="ECO:0000256" key="6">
    <source>
        <dbReference type="SAM" id="MobiDB-lite"/>
    </source>
</evidence>
<feature type="compositionally biased region" description="Low complexity" evidence="6">
    <location>
        <begin position="120"/>
        <end position="131"/>
    </location>
</feature>
<reference evidence="8 9" key="2">
    <citation type="journal article" date="2017" name="Genome Biol.">
        <title>New reference genome sequences of hot pepper reveal the massive evolution of plant disease-resistance genes by retroduplication.</title>
        <authorList>
            <person name="Kim S."/>
            <person name="Park J."/>
            <person name="Yeom S.I."/>
            <person name="Kim Y.M."/>
            <person name="Seo E."/>
            <person name="Kim K.T."/>
            <person name="Kim M.S."/>
            <person name="Lee J.M."/>
            <person name="Cheong K."/>
            <person name="Shin H.S."/>
            <person name="Kim S.B."/>
            <person name="Han K."/>
            <person name="Lee J."/>
            <person name="Park M."/>
            <person name="Lee H.A."/>
            <person name="Lee H.Y."/>
            <person name="Lee Y."/>
            <person name="Oh S."/>
            <person name="Lee J.H."/>
            <person name="Choi E."/>
            <person name="Choi E."/>
            <person name="Lee S.E."/>
            <person name="Jeon J."/>
            <person name="Kim H."/>
            <person name="Choi G."/>
            <person name="Song H."/>
            <person name="Lee J."/>
            <person name="Lee S.C."/>
            <person name="Kwon J.K."/>
            <person name="Lee H.Y."/>
            <person name="Koo N."/>
            <person name="Hong Y."/>
            <person name="Kim R.W."/>
            <person name="Kang W.H."/>
            <person name="Huh J.H."/>
            <person name="Kang B.C."/>
            <person name="Yang T.J."/>
            <person name="Lee Y.H."/>
            <person name="Bennetzen J.L."/>
            <person name="Choi D."/>
        </authorList>
    </citation>
    <scope>NUCLEOTIDE SEQUENCE [LARGE SCALE GENOMIC DNA]</scope>
    <source>
        <strain evidence="9">cv. CM334</strain>
    </source>
</reference>
<comment type="subcellular location">
    <subcellularLocation>
        <location evidence="1">Cytoplasm</location>
        <location evidence="1">Cytoskeleton</location>
    </subcellularLocation>
</comment>
<dbReference type="Proteomes" id="UP000222542">
    <property type="component" value="Unassembled WGS sequence"/>
</dbReference>
<feature type="compositionally biased region" description="Basic and acidic residues" evidence="6">
    <location>
        <begin position="212"/>
        <end position="230"/>
    </location>
</feature>
<dbReference type="OMA" id="MHAKETE"/>
<name>A0A2G2YBZ8_CAPAN</name>
<evidence type="ECO:0000259" key="7">
    <source>
        <dbReference type="Pfam" id="PF06886"/>
    </source>
</evidence>
<dbReference type="STRING" id="4072.A0A2G2YBZ8"/>
<feature type="region of interest" description="Disordered" evidence="6">
    <location>
        <begin position="76"/>
        <end position="135"/>
    </location>
</feature>
<evidence type="ECO:0000256" key="3">
    <source>
        <dbReference type="ARBA" id="ARBA00022490"/>
    </source>
</evidence>
<feature type="compositionally biased region" description="Polar residues" evidence="6">
    <location>
        <begin position="170"/>
        <end position="193"/>
    </location>
</feature>
<accession>A0A2G2YBZ8</accession>
<dbReference type="EMBL" id="AYRZ02000011">
    <property type="protein sequence ID" value="PHT67285.1"/>
    <property type="molecule type" value="Genomic_DNA"/>
</dbReference>
<organism evidence="8 9">
    <name type="scientific">Capsicum annuum</name>
    <name type="common">Capsicum pepper</name>
    <dbReference type="NCBI Taxonomy" id="4072"/>
    <lineage>
        <taxon>Eukaryota</taxon>
        <taxon>Viridiplantae</taxon>
        <taxon>Streptophyta</taxon>
        <taxon>Embryophyta</taxon>
        <taxon>Tracheophyta</taxon>
        <taxon>Spermatophyta</taxon>
        <taxon>Magnoliopsida</taxon>
        <taxon>eudicotyledons</taxon>
        <taxon>Gunneridae</taxon>
        <taxon>Pentapetalae</taxon>
        <taxon>asterids</taxon>
        <taxon>lamiids</taxon>
        <taxon>Solanales</taxon>
        <taxon>Solanaceae</taxon>
        <taxon>Solanoideae</taxon>
        <taxon>Capsiceae</taxon>
        <taxon>Capsicum</taxon>
    </lineage>
</organism>
<comment type="caution">
    <text evidence="8">The sequence shown here is derived from an EMBL/GenBank/DDBJ whole genome shotgun (WGS) entry which is preliminary data.</text>
</comment>
<evidence type="ECO:0000313" key="9">
    <source>
        <dbReference type="Proteomes" id="UP000222542"/>
    </source>
</evidence>
<sequence>MKLEEKVHAKEEETRQLQARKQEKKEAEIKQLWRNLNFKATPMPSFYREPDHRSEKTKEKKEAEIKQLRRNLNFKVTPMPAFYREPGRRSEKNKDGQSWEEAGARAAELASKTKSQSRPSTAAGASATSATENTVRCLRAEVYNRCSTNERLNVADSPQVSEVTIHPSAELSNSSVPSAATSKTSKQTQSNRTVAPKREQEKRQVANSPRPRTSDSIRRNKDFKAEDKTKVLARRTGNHATRKDVRSMDLSHSTKVGHLAVGVAS</sequence>
<feature type="domain" description="TPX2 C-terminal" evidence="7">
    <location>
        <begin position="1"/>
        <end position="56"/>
    </location>
</feature>
<dbReference type="InterPro" id="IPR044216">
    <property type="entry name" value="WDL7"/>
</dbReference>
<evidence type="ECO:0000313" key="8">
    <source>
        <dbReference type="EMBL" id="PHT67285.1"/>
    </source>
</evidence>
<dbReference type="GO" id="GO:0005874">
    <property type="term" value="C:microtubule"/>
    <property type="evidence" value="ECO:0007669"/>
    <property type="project" value="UniProtKB-KW"/>
</dbReference>
<evidence type="ECO:0000256" key="1">
    <source>
        <dbReference type="ARBA" id="ARBA00004245"/>
    </source>
</evidence>
<feature type="region of interest" description="Disordered" evidence="6">
    <location>
        <begin position="1"/>
        <end position="28"/>
    </location>
</feature>
<keyword evidence="3" id="KW-0963">Cytoplasm</keyword>
<feature type="compositionally biased region" description="Basic and acidic residues" evidence="6">
    <location>
        <begin position="85"/>
        <end position="97"/>
    </location>
</feature>
<dbReference type="PANTHER" id="PTHR47067:SF6">
    <property type="entry name" value="PROTEIN WVD2-LIKE 7"/>
    <property type="match status" value="1"/>
</dbReference>
<keyword evidence="5" id="KW-0206">Cytoskeleton</keyword>
<keyword evidence="4" id="KW-0493">Microtubule</keyword>
<feature type="region of interest" description="Disordered" evidence="6">
    <location>
        <begin position="155"/>
        <end position="253"/>
    </location>
</feature>
<feature type="region of interest" description="Disordered" evidence="6">
    <location>
        <begin position="41"/>
        <end position="64"/>
    </location>
</feature>
<reference evidence="8 9" key="1">
    <citation type="journal article" date="2014" name="Nat. Genet.">
        <title>Genome sequence of the hot pepper provides insights into the evolution of pungency in Capsicum species.</title>
        <authorList>
            <person name="Kim S."/>
            <person name="Park M."/>
            <person name="Yeom S.I."/>
            <person name="Kim Y.M."/>
            <person name="Lee J.M."/>
            <person name="Lee H.A."/>
            <person name="Seo E."/>
            <person name="Choi J."/>
            <person name="Cheong K."/>
            <person name="Kim K.T."/>
            <person name="Jung K."/>
            <person name="Lee G.W."/>
            <person name="Oh S.K."/>
            <person name="Bae C."/>
            <person name="Kim S.B."/>
            <person name="Lee H.Y."/>
            <person name="Kim S.Y."/>
            <person name="Kim M.S."/>
            <person name="Kang B.C."/>
            <person name="Jo Y.D."/>
            <person name="Yang H.B."/>
            <person name="Jeong H.J."/>
            <person name="Kang W.H."/>
            <person name="Kwon J.K."/>
            <person name="Shin C."/>
            <person name="Lim J.Y."/>
            <person name="Park J.H."/>
            <person name="Huh J.H."/>
            <person name="Kim J.S."/>
            <person name="Kim B.D."/>
            <person name="Cohen O."/>
            <person name="Paran I."/>
            <person name="Suh M.C."/>
            <person name="Lee S.B."/>
            <person name="Kim Y.K."/>
            <person name="Shin Y."/>
            <person name="Noh S.J."/>
            <person name="Park J."/>
            <person name="Seo Y.S."/>
            <person name="Kwon S.Y."/>
            <person name="Kim H.A."/>
            <person name="Park J.M."/>
            <person name="Kim H.J."/>
            <person name="Choi S.B."/>
            <person name="Bosland P.W."/>
            <person name="Reeves G."/>
            <person name="Jo S.H."/>
            <person name="Lee B.W."/>
            <person name="Cho H.T."/>
            <person name="Choi H.S."/>
            <person name="Lee M.S."/>
            <person name="Yu Y."/>
            <person name="Do Choi Y."/>
            <person name="Park B.S."/>
            <person name="van Deynze A."/>
            <person name="Ashrafi H."/>
            <person name="Hill T."/>
            <person name="Kim W.T."/>
            <person name="Pai H.S."/>
            <person name="Ahn H.K."/>
            <person name="Yeam I."/>
            <person name="Giovannoni J.J."/>
            <person name="Rose J.K."/>
            <person name="Sorensen I."/>
            <person name="Lee S.J."/>
            <person name="Kim R.W."/>
            <person name="Choi I.Y."/>
            <person name="Choi B.S."/>
            <person name="Lim J.S."/>
            <person name="Lee Y.H."/>
            <person name="Choi D."/>
        </authorList>
    </citation>
    <scope>NUCLEOTIDE SEQUENCE [LARGE SCALE GENOMIC DNA]</scope>
    <source>
        <strain evidence="9">cv. CM334</strain>
    </source>
</reference>
<keyword evidence="9" id="KW-1185">Reference proteome</keyword>
<dbReference type="AlphaFoldDB" id="A0A2G2YBZ8"/>
<evidence type="ECO:0000256" key="4">
    <source>
        <dbReference type="ARBA" id="ARBA00022701"/>
    </source>
</evidence>
<dbReference type="Gramene" id="PHT67285">
    <property type="protein sequence ID" value="PHT67285"/>
    <property type="gene ID" value="T459_26772"/>
</dbReference>
<comment type="similarity">
    <text evidence="2">Belongs to the TPX2 family.</text>
</comment>
<evidence type="ECO:0000256" key="5">
    <source>
        <dbReference type="ARBA" id="ARBA00023212"/>
    </source>
</evidence>
<dbReference type="InterPro" id="IPR027329">
    <property type="entry name" value="TPX2_C"/>
</dbReference>